<reference evidence="9" key="3">
    <citation type="submission" date="2015-04" db="UniProtKB">
        <authorList>
            <consortium name="EnsemblPlants"/>
        </authorList>
    </citation>
    <scope>IDENTIFICATION</scope>
</reference>
<dbReference type="PANTHER" id="PTHR32176">
    <property type="entry name" value="XYLOSE ISOMERASE"/>
    <property type="match status" value="1"/>
</dbReference>
<reference evidence="10" key="2">
    <citation type="submission" date="2013-12" db="EMBL/GenBank/DDBJ databases">
        <authorList>
            <person name="Yu Y."/>
            <person name="Lee S."/>
            <person name="de Baynast K."/>
            <person name="Wissotski M."/>
            <person name="Liu L."/>
            <person name="Talag J."/>
            <person name="Goicoechea J."/>
            <person name="Angelova A."/>
            <person name="Jetty R."/>
            <person name="Kudrna D."/>
            <person name="Golser W."/>
            <person name="Rivera L."/>
            <person name="Zhang J."/>
            <person name="Wing R."/>
        </authorList>
    </citation>
    <scope>NUCLEOTIDE SEQUENCE</scope>
</reference>
<evidence type="ECO:0000313" key="10">
    <source>
        <dbReference type="Proteomes" id="UP000032180"/>
    </source>
</evidence>
<protein>
    <recommendedName>
        <fullName evidence="6">Patatin</fullName>
        <ecNumber evidence="6">3.1.1.-</ecNumber>
    </recommendedName>
</protein>
<dbReference type="STRING" id="77586.A0A0D9X1K8"/>
<evidence type="ECO:0000256" key="7">
    <source>
        <dbReference type="SAM" id="MobiDB-lite"/>
    </source>
</evidence>
<comment type="similarity">
    <text evidence="1 6">Belongs to the patatin family.</text>
</comment>
<dbReference type="GO" id="GO:0004620">
    <property type="term" value="F:phospholipase activity"/>
    <property type="evidence" value="ECO:0007669"/>
    <property type="project" value="TreeGrafter"/>
</dbReference>
<dbReference type="PANTHER" id="PTHR32176:SF106">
    <property type="entry name" value="PATATIN"/>
    <property type="match status" value="1"/>
</dbReference>
<dbReference type="PROSITE" id="PS51635">
    <property type="entry name" value="PNPLA"/>
    <property type="match status" value="1"/>
</dbReference>
<evidence type="ECO:0000256" key="1">
    <source>
        <dbReference type="ARBA" id="ARBA00010240"/>
    </source>
</evidence>
<comment type="domain">
    <text evidence="6">The nitrogen atoms of the two glycine residues in the GGXR motif define the oxyanion hole, and stabilize the oxyanion that forms during the nucleophilic attack by the catalytic serine during substrate cleavage.</text>
</comment>
<feature type="short sequence motif" description="DGA/G" evidence="5">
    <location>
        <begin position="350"/>
        <end position="352"/>
    </location>
</feature>
<dbReference type="InterPro" id="IPR002641">
    <property type="entry name" value="PNPLA_dom"/>
</dbReference>
<evidence type="ECO:0000313" key="9">
    <source>
        <dbReference type="EnsemblPlants" id="LPERR07G19500.1"/>
    </source>
</evidence>
<feature type="short sequence motif" description="GXGXXG" evidence="5">
    <location>
        <begin position="90"/>
        <end position="95"/>
    </location>
</feature>
<evidence type="ECO:0000256" key="3">
    <source>
        <dbReference type="ARBA" id="ARBA00023098"/>
    </source>
</evidence>
<dbReference type="AlphaFoldDB" id="A0A0D9X1K8"/>
<dbReference type="Proteomes" id="UP000032180">
    <property type="component" value="Chromosome 7"/>
</dbReference>
<dbReference type="InterPro" id="IPR016035">
    <property type="entry name" value="Acyl_Trfase/lysoPLipase"/>
</dbReference>
<evidence type="ECO:0000256" key="5">
    <source>
        <dbReference type="PROSITE-ProRule" id="PRU01161"/>
    </source>
</evidence>
<organism evidence="9 10">
    <name type="scientific">Leersia perrieri</name>
    <dbReference type="NCBI Taxonomy" id="77586"/>
    <lineage>
        <taxon>Eukaryota</taxon>
        <taxon>Viridiplantae</taxon>
        <taxon>Streptophyta</taxon>
        <taxon>Embryophyta</taxon>
        <taxon>Tracheophyta</taxon>
        <taxon>Spermatophyta</taxon>
        <taxon>Magnoliopsida</taxon>
        <taxon>Liliopsida</taxon>
        <taxon>Poales</taxon>
        <taxon>Poaceae</taxon>
        <taxon>BOP clade</taxon>
        <taxon>Oryzoideae</taxon>
        <taxon>Oryzeae</taxon>
        <taxon>Oryzinae</taxon>
        <taxon>Leersia</taxon>
    </lineage>
</organism>
<keyword evidence="3 5" id="KW-0443">Lipid metabolism</keyword>
<accession>A0A0D9X1K8</accession>
<keyword evidence="5 6" id="KW-0378">Hydrolase</keyword>
<evidence type="ECO:0000259" key="8">
    <source>
        <dbReference type="PROSITE" id="PS51635"/>
    </source>
</evidence>
<dbReference type="GO" id="GO:0006952">
    <property type="term" value="P:defense response"/>
    <property type="evidence" value="ECO:0007669"/>
    <property type="project" value="UniProtKB-KW"/>
</dbReference>
<evidence type="ECO:0000256" key="4">
    <source>
        <dbReference type="ARBA" id="ARBA00025642"/>
    </source>
</evidence>
<feature type="domain" description="PNPLA" evidence="8">
    <location>
        <begin position="86"/>
        <end position="363"/>
    </location>
</feature>
<dbReference type="SUPFAM" id="SSF52151">
    <property type="entry name" value="FabD/lysophospholipase-like"/>
    <property type="match status" value="1"/>
</dbReference>
<name>A0A0D9X1K8_9ORYZ</name>
<dbReference type="GO" id="GO:0047372">
    <property type="term" value="F:monoacylglycerol lipase activity"/>
    <property type="evidence" value="ECO:0007669"/>
    <property type="project" value="TreeGrafter"/>
</dbReference>
<comment type="function">
    <text evidence="6">Lipolytic acyl hydrolase (LAH).</text>
</comment>
<dbReference type="eggNOG" id="KOG0513">
    <property type="taxonomic scope" value="Eukaryota"/>
</dbReference>
<dbReference type="EC" id="3.1.1.-" evidence="6"/>
<feature type="region of interest" description="Disordered" evidence="7">
    <location>
        <begin position="1"/>
        <end position="20"/>
    </location>
</feature>
<dbReference type="Pfam" id="PF01734">
    <property type="entry name" value="Patatin"/>
    <property type="match status" value="1"/>
</dbReference>
<dbReference type="GO" id="GO:0016042">
    <property type="term" value="P:lipid catabolic process"/>
    <property type="evidence" value="ECO:0007669"/>
    <property type="project" value="UniProtKB-UniRule"/>
</dbReference>
<dbReference type="EnsemblPlants" id="LPERR07G19500.1">
    <property type="protein sequence ID" value="LPERR07G19500.1"/>
    <property type="gene ID" value="LPERR07G19500"/>
</dbReference>
<evidence type="ECO:0000256" key="2">
    <source>
        <dbReference type="ARBA" id="ARBA00022821"/>
    </source>
</evidence>
<dbReference type="Gramene" id="LPERR07G19500.1">
    <property type="protein sequence ID" value="LPERR07G19500.1"/>
    <property type="gene ID" value="LPERR07G19500"/>
</dbReference>
<keyword evidence="5 6" id="KW-0442">Lipid degradation</keyword>
<sequence>MAASVTAAAPSRPPLPPPSKGGKFVTILSIDGGSIRGLIPATVLNFLESELQSSVSDEMVVASVTAAPSRPPLPPPAKGGKSVTVLTIDGGGIRGLIPATVLKFLESELQRIDNDPNARLADYFDYIGGTSTGGLISMMLASPNKEGRPLKSAEEIIQFYKDNGQEIFTPNSVGWFNLILDLSKYLGPAFGHLFIQQMLIENGQADDATALQQANDATTMPLLQLHLATMELMVSKKASHLSFKDKIAYALVQPKYDNDHLREAIGNVLKTGIPKLSLRQTLTNVVVPAFDMKANQPVVFSTHQAKKRALMNPLVSDVCVAASAAPTYFPPYEFTTEDDYGAKQEYNLVDGGVFANNPTMLTMEEIRKRTIVKQEEEFLPAGVNFNASKALLGQGHVPNGLMQQEAAAGASSSSLYTRMRVLSIGTGVTSHSYTAKEAKNWGILPWMYNLSDGSMPLIDMLSYSGGSMVDYEVALLFKSHGCEDSYLRIQDEGLKGASETMDDASPENMDALVKIGEHLLDKRVHRTDLDTRRYKPVDGAGTNKEALTKLAEELSAERKRRLSSMMAITPY</sequence>
<proteinExistence type="inferred from homology"/>
<dbReference type="Gene3D" id="3.40.1090.10">
    <property type="entry name" value="Cytosolic phospholipase A2 catalytic domain"/>
    <property type="match status" value="2"/>
</dbReference>
<feature type="active site" description="Proton acceptor" evidence="5">
    <location>
        <position position="350"/>
    </location>
</feature>
<evidence type="ECO:0000256" key="6">
    <source>
        <dbReference type="RuleBase" id="RU361262"/>
    </source>
</evidence>
<comment type="function">
    <text evidence="4">Possesses non-specific lipolytic acyl hydrolase (LAH) activity. Hydrolyzes phospholipids as well as galactolipids. May play a role in disease resistance.</text>
</comment>
<reference evidence="9 10" key="1">
    <citation type="submission" date="2012-08" db="EMBL/GenBank/DDBJ databases">
        <title>Oryza genome evolution.</title>
        <authorList>
            <person name="Wing R.A."/>
        </authorList>
    </citation>
    <scope>NUCLEOTIDE SEQUENCE</scope>
</reference>
<keyword evidence="2" id="KW-0611">Plant defense</keyword>
<feature type="active site" description="Nucleophile" evidence="5">
    <location>
        <position position="131"/>
    </location>
</feature>
<keyword evidence="10" id="KW-1185">Reference proteome</keyword>
<feature type="short sequence motif" description="GXSXG" evidence="5">
    <location>
        <begin position="129"/>
        <end position="133"/>
    </location>
</feature>